<dbReference type="GO" id="GO:0003677">
    <property type="term" value="F:DNA binding"/>
    <property type="evidence" value="ECO:0007669"/>
    <property type="project" value="InterPro"/>
</dbReference>
<accession>A0A4V5TMJ7</accession>
<gene>
    <name evidence="2" type="ORF">FCU45_00600</name>
</gene>
<evidence type="ECO:0000313" key="3">
    <source>
        <dbReference type="Proteomes" id="UP000309561"/>
    </source>
</evidence>
<keyword evidence="3" id="KW-1185">Reference proteome</keyword>
<dbReference type="SUPFAM" id="SSF47413">
    <property type="entry name" value="lambda repressor-like DNA-binding domains"/>
    <property type="match status" value="1"/>
</dbReference>
<evidence type="ECO:0000259" key="1">
    <source>
        <dbReference type="PROSITE" id="PS50943"/>
    </source>
</evidence>
<reference evidence="2 3" key="1">
    <citation type="submission" date="2019-04" db="EMBL/GenBank/DDBJ databases">
        <title>Sulfurimonas crateris sp. nov. a facultative anaerobic sulfur-oxidizing chemolithautotrophic bacterium isolated from a terrestrial mud vulcano.</title>
        <authorList>
            <person name="Ratnikova N.M."/>
            <person name="Slobodkin A.I."/>
            <person name="Merkel A.Y."/>
            <person name="Novikov A."/>
            <person name="Bonch-Osmolovskaya E.A."/>
            <person name="Slobodkina G.B."/>
        </authorList>
    </citation>
    <scope>NUCLEOTIDE SEQUENCE [LARGE SCALE GENOMIC DNA]</scope>
    <source>
        <strain evidence="2 3">SN118</strain>
    </source>
</reference>
<dbReference type="InterPro" id="IPR010982">
    <property type="entry name" value="Lambda_DNA-bd_dom_sf"/>
</dbReference>
<sequence length="126" mass="14429">MTRAELINKIKHRKKELNITMENLAKLSDIGMRTLNRFFAGDDVKLSTVEKITNILGLDFAGNEIISLNKLKAKRAKEKAIFMVSLVQSTSALEMQGLEKSSIDKMIYKFEQEFLSGQYKDRLWVA</sequence>
<dbReference type="InterPro" id="IPR001387">
    <property type="entry name" value="Cro/C1-type_HTH"/>
</dbReference>
<dbReference type="EMBL" id="SZPX01000001">
    <property type="protein sequence ID" value="TKI70923.1"/>
    <property type="molecule type" value="Genomic_DNA"/>
</dbReference>
<feature type="domain" description="HTH cro/C1-type" evidence="1">
    <location>
        <begin position="10"/>
        <end position="63"/>
    </location>
</feature>
<dbReference type="AlphaFoldDB" id="A0A4V5TMJ7"/>
<proteinExistence type="predicted"/>
<evidence type="ECO:0000313" key="2">
    <source>
        <dbReference type="EMBL" id="TKI70923.1"/>
    </source>
</evidence>
<comment type="caution">
    <text evidence="2">The sequence shown here is derived from an EMBL/GenBank/DDBJ whole genome shotgun (WGS) entry which is preliminary data.</text>
</comment>
<organism evidence="2 3">
    <name type="scientific">Sulfurimonas crateris</name>
    <dbReference type="NCBI Taxonomy" id="2574727"/>
    <lineage>
        <taxon>Bacteria</taxon>
        <taxon>Pseudomonadati</taxon>
        <taxon>Campylobacterota</taxon>
        <taxon>Epsilonproteobacteria</taxon>
        <taxon>Campylobacterales</taxon>
        <taxon>Sulfurimonadaceae</taxon>
        <taxon>Sulfurimonas</taxon>
    </lineage>
</organism>
<dbReference type="OrthoDB" id="5365717at2"/>
<protein>
    <submittedName>
        <fullName evidence="2">Helix-turn-helix transcriptional regulator</fullName>
    </submittedName>
</protein>
<dbReference type="Pfam" id="PF01381">
    <property type="entry name" value="HTH_3"/>
    <property type="match status" value="1"/>
</dbReference>
<dbReference type="SMART" id="SM00530">
    <property type="entry name" value="HTH_XRE"/>
    <property type="match status" value="1"/>
</dbReference>
<dbReference type="Proteomes" id="UP000309561">
    <property type="component" value="Unassembled WGS sequence"/>
</dbReference>
<name>A0A4V5TMJ7_9BACT</name>
<dbReference type="PROSITE" id="PS50943">
    <property type="entry name" value="HTH_CROC1"/>
    <property type="match status" value="1"/>
</dbReference>
<dbReference type="RefSeq" id="WP_137011244.1">
    <property type="nucleotide sequence ID" value="NZ_SZPX01000001.1"/>
</dbReference>
<dbReference type="CDD" id="cd00093">
    <property type="entry name" value="HTH_XRE"/>
    <property type="match status" value="1"/>
</dbReference>
<dbReference type="Gene3D" id="1.10.260.40">
    <property type="entry name" value="lambda repressor-like DNA-binding domains"/>
    <property type="match status" value="1"/>
</dbReference>